<dbReference type="EMBL" id="DSYZ01000090">
    <property type="protein sequence ID" value="HGT83012.1"/>
    <property type="molecule type" value="Genomic_DNA"/>
</dbReference>
<gene>
    <name evidence="1" type="ORF">ENT52_04720</name>
</gene>
<name>A0A7J3M1U9_ARCFL</name>
<comment type="caution">
    <text evidence="1">The sequence shown here is derived from an EMBL/GenBank/DDBJ whole genome shotgun (WGS) entry which is preliminary data.</text>
</comment>
<dbReference type="AlphaFoldDB" id="A0A7J3M1U9"/>
<proteinExistence type="predicted"/>
<evidence type="ECO:0008006" key="2">
    <source>
        <dbReference type="Google" id="ProtNLM"/>
    </source>
</evidence>
<protein>
    <recommendedName>
        <fullName evidence="2">Signal transduction histidine kinase dimerisation/phosphoacceptor domain-containing protein</fullName>
    </recommendedName>
</protein>
<accession>A0A7J3M1U9</accession>
<sequence length="203" mass="23896">MIPLLLTAFSIACYIWLFESKDKIFNFLTEELVQLEECKAVVVIDENAEYYRIKEESERVLNCEFLRYQPKGFCFIEKEKMISAPITRQSAIYVFLKEVDEEGLQVFQDLFQVVRLACENLEFRKKKEEIILALKESLEHFQFLADKLRNPLAVIFGALEIKEELGVEKTCALVENGAERIRKILDELSNHELRIREISKFIF</sequence>
<evidence type="ECO:0000313" key="1">
    <source>
        <dbReference type="EMBL" id="HGT83012.1"/>
    </source>
</evidence>
<reference evidence="1" key="1">
    <citation type="journal article" date="2020" name="mSystems">
        <title>Genome- and Community-Level Interaction Insights into Carbon Utilization and Element Cycling Functions of Hydrothermarchaeota in Hydrothermal Sediment.</title>
        <authorList>
            <person name="Zhou Z."/>
            <person name="Liu Y."/>
            <person name="Xu W."/>
            <person name="Pan J."/>
            <person name="Luo Z.H."/>
            <person name="Li M."/>
        </authorList>
    </citation>
    <scope>NUCLEOTIDE SEQUENCE [LARGE SCALE GENOMIC DNA]</scope>
    <source>
        <strain evidence="1">SpSt-587</strain>
    </source>
</reference>
<organism evidence="1">
    <name type="scientific">Archaeoglobus fulgidus</name>
    <dbReference type="NCBI Taxonomy" id="2234"/>
    <lineage>
        <taxon>Archaea</taxon>
        <taxon>Methanobacteriati</taxon>
        <taxon>Methanobacteriota</taxon>
        <taxon>Archaeoglobi</taxon>
        <taxon>Archaeoglobales</taxon>
        <taxon>Archaeoglobaceae</taxon>
        <taxon>Archaeoglobus</taxon>
    </lineage>
</organism>